<proteinExistence type="predicted"/>
<organism evidence="1 2">
    <name type="scientific">Triticum turgidum subsp. durum</name>
    <name type="common">Durum wheat</name>
    <name type="synonym">Triticum durum</name>
    <dbReference type="NCBI Taxonomy" id="4567"/>
    <lineage>
        <taxon>Eukaryota</taxon>
        <taxon>Viridiplantae</taxon>
        <taxon>Streptophyta</taxon>
        <taxon>Embryophyta</taxon>
        <taxon>Tracheophyta</taxon>
        <taxon>Spermatophyta</taxon>
        <taxon>Magnoliopsida</taxon>
        <taxon>Liliopsida</taxon>
        <taxon>Poales</taxon>
        <taxon>Poaceae</taxon>
        <taxon>BOP clade</taxon>
        <taxon>Pooideae</taxon>
        <taxon>Triticodae</taxon>
        <taxon>Triticeae</taxon>
        <taxon>Triticinae</taxon>
        <taxon>Triticum</taxon>
    </lineage>
</organism>
<dbReference type="EMBL" id="LT934116">
    <property type="protein sequence ID" value="VAH74780.1"/>
    <property type="molecule type" value="Genomic_DNA"/>
</dbReference>
<dbReference type="Gramene" id="TRITD3Bv1G067160.2">
    <property type="protein sequence ID" value="TRITD3Bv1G067160.2"/>
    <property type="gene ID" value="TRITD3Bv1G067160"/>
</dbReference>
<sequence length="394" mass="44862">MEQGCKKREADQIVYARKRTKCNQLQHVEAFLKLTSEISDNCKQRIHRMGFRAFLQITSLSNIDYVYIWLANHFNTTSCSIETPNGFKFRITPSIVHKFFGIPIGGHPVITKPSEATYEFIQQQLGTTAPTIEYLFSIMNDDLPEEKYCKIFILILLSLFVAPNSSGVASKFVYSAIVDIDRISQYDWCLLCLSYMVYSIKKTRLKNIVNKEIIPGGSKLLMLISYFEFLIISEIKMPTIEPRLPLWTANMLNSYMALDVVHGKRNEYGRLPSVNITSTNLTLSFCGGNLPSFEQLACSELFVKRSIPKVTPTIDASALLHQFFSETKSPKRRVQKTKFCFPLFRFLLPGERLEDFVNPELNKGWLPPEITYPVDESLNNTLHGNSNGEAGSST</sequence>
<dbReference type="AlphaFoldDB" id="A0A9R1QF39"/>
<accession>A0A9R1QF39</accession>
<keyword evidence="2" id="KW-1185">Reference proteome</keyword>
<protein>
    <recommendedName>
        <fullName evidence="3">Aminotransferase-like plant mobile domain-containing protein</fullName>
    </recommendedName>
</protein>
<dbReference type="PANTHER" id="PTHR34835:SF82">
    <property type="entry name" value="OS01G0826651 PROTEIN"/>
    <property type="match status" value="1"/>
</dbReference>
<dbReference type="OMA" id="MKYKGGK"/>
<gene>
    <name evidence="1" type="ORF">TRITD_3Bv1G067160</name>
</gene>
<evidence type="ECO:0000313" key="2">
    <source>
        <dbReference type="Proteomes" id="UP000324705"/>
    </source>
</evidence>
<dbReference type="PANTHER" id="PTHR34835">
    <property type="entry name" value="OS07G0283600 PROTEIN-RELATED"/>
    <property type="match status" value="1"/>
</dbReference>
<reference evidence="1 2" key="1">
    <citation type="submission" date="2017-09" db="EMBL/GenBank/DDBJ databases">
        <authorList>
            <consortium name="International Durum Wheat Genome Sequencing Consortium (IDWGSC)"/>
            <person name="Milanesi L."/>
        </authorList>
    </citation>
    <scope>NUCLEOTIDE SEQUENCE [LARGE SCALE GENOMIC DNA]</scope>
    <source>
        <strain evidence="2">cv. Svevo</strain>
    </source>
</reference>
<evidence type="ECO:0008006" key="3">
    <source>
        <dbReference type="Google" id="ProtNLM"/>
    </source>
</evidence>
<name>A0A9R1QF39_TRITD</name>
<evidence type="ECO:0000313" key="1">
    <source>
        <dbReference type="EMBL" id="VAH74780.1"/>
    </source>
</evidence>
<dbReference type="Proteomes" id="UP000324705">
    <property type="component" value="Chromosome 3B"/>
</dbReference>